<reference evidence="2" key="1">
    <citation type="journal article" date="2023" name="G3 (Bethesda)">
        <title>Genome assembly and association tests identify interacting loci associated with vigor, precocity, and sex in interspecific pistachio rootstocks.</title>
        <authorList>
            <person name="Palmer W."/>
            <person name="Jacygrad E."/>
            <person name="Sagayaradj S."/>
            <person name="Cavanaugh K."/>
            <person name="Han R."/>
            <person name="Bertier L."/>
            <person name="Beede B."/>
            <person name="Kafkas S."/>
            <person name="Golino D."/>
            <person name="Preece J."/>
            <person name="Michelmore R."/>
        </authorList>
    </citation>
    <scope>NUCLEOTIDE SEQUENCE [LARGE SCALE GENOMIC DNA]</scope>
</reference>
<proteinExistence type="predicted"/>
<evidence type="ECO:0000313" key="2">
    <source>
        <dbReference type="Proteomes" id="UP001163603"/>
    </source>
</evidence>
<comment type="caution">
    <text evidence="1">The sequence shown here is derived from an EMBL/GenBank/DDBJ whole genome shotgun (WGS) entry which is preliminary data.</text>
</comment>
<sequence>MKSQLFNLIFQLFGIDCEMWNVNLDEFNHMVLIKDMKTCVAEENAIIQLYPNGKFRVEAKLLWLGKKCLIENDEDVAFLFKQYGSKGLKDIRLYVDAFSV</sequence>
<gene>
    <name evidence="1" type="ORF">Pint_17957</name>
</gene>
<protein>
    <submittedName>
        <fullName evidence="1">Uncharacterized protein</fullName>
    </submittedName>
</protein>
<accession>A0ACC0Z1P6</accession>
<dbReference type="EMBL" id="CM047739">
    <property type="protein sequence ID" value="KAJ0043652.1"/>
    <property type="molecule type" value="Genomic_DNA"/>
</dbReference>
<keyword evidence="2" id="KW-1185">Reference proteome</keyword>
<name>A0ACC0Z1P6_9ROSI</name>
<organism evidence="1 2">
    <name type="scientific">Pistacia integerrima</name>
    <dbReference type="NCBI Taxonomy" id="434235"/>
    <lineage>
        <taxon>Eukaryota</taxon>
        <taxon>Viridiplantae</taxon>
        <taxon>Streptophyta</taxon>
        <taxon>Embryophyta</taxon>
        <taxon>Tracheophyta</taxon>
        <taxon>Spermatophyta</taxon>
        <taxon>Magnoliopsida</taxon>
        <taxon>eudicotyledons</taxon>
        <taxon>Gunneridae</taxon>
        <taxon>Pentapetalae</taxon>
        <taxon>rosids</taxon>
        <taxon>malvids</taxon>
        <taxon>Sapindales</taxon>
        <taxon>Anacardiaceae</taxon>
        <taxon>Pistacia</taxon>
    </lineage>
</organism>
<evidence type="ECO:0000313" key="1">
    <source>
        <dbReference type="EMBL" id="KAJ0043652.1"/>
    </source>
</evidence>
<dbReference type="Proteomes" id="UP001163603">
    <property type="component" value="Chromosome 4"/>
</dbReference>